<evidence type="ECO:0000313" key="3">
    <source>
        <dbReference type="EMBL" id="OTA29828.1"/>
    </source>
</evidence>
<evidence type="ECO:0000259" key="2">
    <source>
        <dbReference type="Pfam" id="PF07811"/>
    </source>
</evidence>
<dbReference type="Proteomes" id="UP000243540">
    <property type="component" value="Unassembled WGS sequence"/>
</dbReference>
<keyword evidence="1" id="KW-1133">Transmembrane helix</keyword>
<evidence type="ECO:0000313" key="4">
    <source>
        <dbReference type="Proteomes" id="UP000243540"/>
    </source>
</evidence>
<organism evidence="3 4">
    <name type="scientific">Alloscardovia macacae</name>
    <dbReference type="NCBI Taxonomy" id="1160091"/>
    <lineage>
        <taxon>Bacteria</taxon>
        <taxon>Bacillati</taxon>
        <taxon>Actinomycetota</taxon>
        <taxon>Actinomycetes</taxon>
        <taxon>Bifidobacteriales</taxon>
        <taxon>Bifidobacteriaceae</taxon>
        <taxon>Alloscardovia</taxon>
    </lineage>
</organism>
<dbReference type="Pfam" id="PF07811">
    <property type="entry name" value="TadE"/>
    <property type="match status" value="1"/>
</dbReference>
<dbReference type="OrthoDB" id="3239667at2"/>
<dbReference type="AlphaFoldDB" id="A0A1Y2SU05"/>
<dbReference type="STRING" id="1160091.B9T39_01745"/>
<keyword evidence="1" id="KW-0472">Membrane</keyword>
<evidence type="ECO:0000256" key="1">
    <source>
        <dbReference type="SAM" id="Phobius"/>
    </source>
</evidence>
<keyword evidence="1" id="KW-0812">Transmembrane</keyword>
<dbReference type="EMBL" id="NEKC01000003">
    <property type="protein sequence ID" value="OTA29828.1"/>
    <property type="molecule type" value="Genomic_DNA"/>
</dbReference>
<comment type="caution">
    <text evidence="3">The sequence shown here is derived from an EMBL/GenBank/DDBJ whole genome shotgun (WGS) entry which is preliminary data.</text>
</comment>
<feature type="domain" description="TadE-like" evidence="2">
    <location>
        <begin position="34"/>
        <end position="75"/>
    </location>
</feature>
<name>A0A1Y2SU05_9BIFI</name>
<feature type="transmembrane region" description="Helical" evidence="1">
    <location>
        <begin position="40"/>
        <end position="62"/>
    </location>
</feature>
<protein>
    <recommendedName>
        <fullName evidence="2">TadE-like domain-containing protein</fullName>
    </recommendedName>
</protein>
<accession>A0A1Y2SU05</accession>
<proteinExistence type="predicted"/>
<reference evidence="3 4" key="1">
    <citation type="submission" date="2017-04" db="EMBL/GenBank/DDBJ databases">
        <title>Draft genome sequences of Alloscardovia macacae UMA81211 and UMA81212 isolated from the feces of a rhesus macaque (Macaca mulatta).</title>
        <authorList>
            <person name="Albert K."/>
            <person name="Sela D.A."/>
        </authorList>
    </citation>
    <scope>NUCLEOTIDE SEQUENCE [LARGE SCALE GENOMIC DNA]</scope>
    <source>
        <strain evidence="3 4">UMA81212</strain>
    </source>
</reference>
<gene>
    <name evidence="3" type="ORF">B9T39_01745</name>
</gene>
<sequence length="151" mass="16622">MRCLWSRKWSRRLLHRCGLIRAAAVRVLSRHDCGTVTAEFAIIFPTVIAVAVLILGLTRVILVQLNCQDAARQAAYAVRLVQLEGSNEERSVQEAVSVGKKVAGEAAHIEVQWQPQSFTVYAACPVLSARGFTLPVTVHAQARGVRHEIPD</sequence>
<dbReference type="InterPro" id="IPR012495">
    <property type="entry name" value="TadE-like_dom"/>
</dbReference>